<proteinExistence type="predicted"/>
<dbReference type="Proteomes" id="UP001634007">
    <property type="component" value="Unassembled WGS sequence"/>
</dbReference>
<evidence type="ECO:0000259" key="2">
    <source>
        <dbReference type="Pfam" id="PF13962"/>
    </source>
</evidence>
<evidence type="ECO:0000313" key="3">
    <source>
        <dbReference type="EMBL" id="KAL3742351.1"/>
    </source>
</evidence>
<name>A0ABD3KRC8_EUCGL</name>
<accession>A0ABD3KRC8</accession>
<feature type="transmembrane region" description="Helical" evidence="1">
    <location>
        <begin position="373"/>
        <end position="393"/>
    </location>
</feature>
<evidence type="ECO:0000313" key="4">
    <source>
        <dbReference type="Proteomes" id="UP001634007"/>
    </source>
</evidence>
<dbReference type="EMBL" id="JBJKBG010000004">
    <property type="protein sequence ID" value="KAL3742351.1"/>
    <property type="molecule type" value="Genomic_DNA"/>
</dbReference>
<dbReference type="PANTHER" id="PTHR24128">
    <property type="entry name" value="HOMEOBOX PROTEIN WARIAI"/>
    <property type="match status" value="1"/>
</dbReference>
<feature type="transmembrane region" description="Helical" evidence="1">
    <location>
        <begin position="405"/>
        <end position="424"/>
    </location>
</feature>
<dbReference type="SMART" id="SM00248">
    <property type="entry name" value="ANK"/>
    <property type="match status" value="5"/>
</dbReference>
<dbReference type="Pfam" id="PF13962">
    <property type="entry name" value="PGG"/>
    <property type="match status" value="1"/>
</dbReference>
<keyword evidence="1" id="KW-0472">Membrane</keyword>
<evidence type="ECO:0000256" key="1">
    <source>
        <dbReference type="SAM" id="Phobius"/>
    </source>
</evidence>
<dbReference type="InterPro" id="IPR036770">
    <property type="entry name" value="Ankyrin_rpt-contain_sf"/>
</dbReference>
<dbReference type="Pfam" id="PF12796">
    <property type="entry name" value="Ank_2"/>
    <property type="match status" value="1"/>
</dbReference>
<dbReference type="AlphaFoldDB" id="A0ABD3KRC8"/>
<dbReference type="Gene3D" id="1.25.40.20">
    <property type="entry name" value="Ankyrin repeat-containing domain"/>
    <property type="match status" value="1"/>
</dbReference>
<organism evidence="3 4">
    <name type="scientific">Eucalyptus globulus</name>
    <name type="common">Tasmanian blue gum</name>
    <dbReference type="NCBI Taxonomy" id="34317"/>
    <lineage>
        <taxon>Eukaryota</taxon>
        <taxon>Viridiplantae</taxon>
        <taxon>Streptophyta</taxon>
        <taxon>Embryophyta</taxon>
        <taxon>Tracheophyta</taxon>
        <taxon>Spermatophyta</taxon>
        <taxon>Magnoliopsida</taxon>
        <taxon>eudicotyledons</taxon>
        <taxon>Gunneridae</taxon>
        <taxon>Pentapetalae</taxon>
        <taxon>rosids</taxon>
        <taxon>malvids</taxon>
        <taxon>Myrtales</taxon>
        <taxon>Myrtaceae</taxon>
        <taxon>Myrtoideae</taxon>
        <taxon>Eucalypteae</taxon>
        <taxon>Eucalyptus</taxon>
    </lineage>
</organism>
<keyword evidence="4" id="KW-1185">Reference proteome</keyword>
<keyword evidence="1" id="KW-0812">Transmembrane</keyword>
<dbReference type="PANTHER" id="PTHR24128:SF24">
    <property type="entry name" value="ANKYRIN REPEAT PROTEIN"/>
    <property type="match status" value="1"/>
</dbReference>
<dbReference type="InterPro" id="IPR026961">
    <property type="entry name" value="PGG_dom"/>
</dbReference>
<dbReference type="InterPro" id="IPR002110">
    <property type="entry name" value="Ankyrin_rpt"/>
</dbReference>
<reference evidence="3 4" key="1">
    <citation type="submission" date="2024-11" db="EMBL/GenBank/DDBJ databases">
        <title>Chromosome-level genome assembly of Eucalyptus globulus Labill. provides insights into its genome evolution.</title>
        <authorList>
            <person name="Li X."/>
        </authorList>
    </citation>
    <scope>NUCLEOTIDE SEQUENCE [LARGE SCALE GENOMIC DNA]</scope>
    <source>
        <strain evidence="3">CL2024</strain>
        <tissue evidence="3">Fresh tender leaves</tissue>
    </source>
</reference>
<comment type="caution">
    <text evidence="3">The sequence shown here is derived from an EMBL/GenBank/DDBJ whole genome shotgun (WGS) entry which is preliminary data.</text>
</comment>
<feature type="transmembrane region" description="Helical" evidence="1">
    <location>
        <begin position="430"/>
        <end position="451"/>
    </location>
</feature>
<protein>
    <recommendedName>
        <fullName evidence="2">PGG domain-containing protein</fullName>
    </recommendedName>
</protein>
<sequence>MARGLLEKEEKEARESQLHQAIANDDVDELHYLIVEERGLLDRVSKHPFPNTPLHLAAAAGKTQVAMELAILRPSLAQKLNPEGYSPIHLALQQEQYQTVRALMNFNPKLIRVYGRGGITPLHYVAEKEGDKELELLAEILYACKSSIEDLTSRCETAVHVAVKNHNLKAFKVLFGWLKRVHLTEILNWKDQDDNTVMHIYVSGEPQKEIILALHAHVDLDVKNFQGKTAQEILQDSGKSAGIEGLIGKWTVENFKINVKKTAMKIFRNGREGRPPTPALSLSELLSMELTIFERLASLFIVRDESARNIVLAVATLIATATYQAALSPPGGYWEDNSPNHPAKSTVVTANSSAIAVEKPHEAGNSILTGSKLYWFMVLNSTVFMASLITIWITAIPLVAHTRTVHLLTFLIAYAFFVTLRIELPKPDRVAGAAIYLSYLLPTFAFAYYFLMKYSTYPRQLKKFATGRRVGNFLKLKDRK</sequence>
<gene>
    <name evidence="3" type="ORF">ACJRO7_017771</name>
</gene>
<keyword evidence="1" id="KW-1133">Transmembrane helix</keyword>
<dbReference type="SUPFAM" id="SSF48403">
    <property type="entry name" value="Ankyrin repeat"/>
    <property type="match status" value="1"/>
</dbReference>
<feature type="domain" description="PGG" evidence="2">
    <location>
        <begin position="305"/>
        <end position="415"/>
    </location>
</feature>